<dbReference type="GO" id="GO:0006629">
    <property type="term" value="P:lipid metabolic process"/>
    <property type="evidence" value="ECO:0007669"/>
    <property type="project" value="UniProtKB-ARBA"/>
</dbReference>
<dbReference type="PANTHER" id="PTHR44196">
    <property type="entry name" value="DEHYDROGENASE/REDUCTASE SDR FAMILY MEMBER 7B"/>
    <property type="match status" value="1"/>
</dbReference>
<comment type="function">
    <text evidence="3">Putative oxidoreductase.</text>
</comment>
<protein>
    <recommendedName>
        <fullName evidence="4">Ketoreductase domain-containing protein</fullName>
    </recommendedName>
</protein>
<dbReference type="Proteomes" id="UP000708208">
    <property type="component" value="Unassembled WGS sequence"/>
</dbReference>
<evidence type="ECO:0000256" key="3">
    <source>
        <dbReference type="ARBA" id="ARBA00037096"/>
    </source>
</evidence>
<organism evidence="5 6">
    <name type="scientific">Allacma fusca</name>
    <dbReference type="NCBI Taxonomy" id="39272"/>
    <lineage>
        <taxon>Eukaryota</taxon>
        <taxon>Metazoa</taxon>
        <taxon>Ecdysozoa</taxon>
        <taxon>Arthropoda</taxon>
        <taxon>Hexapoda</taxon>
        <taxon>Collembola</taxon>
        <taxon>Symphypleona</taxon>
        <taxon>Sminthuridae</taxon>
        <taxon>Allacma</taxon>
    </lineage>
</organism>
<dbReference type="NCBIfam" id="NF004825">
    <property type="entry name" value="PRK06181.1"/>
    <property type="match status" value="1"/>
</dbReference>
<gene>
    <name evidence="5" type="ORF">AFUS01_LOCUS17902</name>
</gene>
<dbReference type="Pfam" id="PF00106">
    <property type="entry name" value="adh_short"/>
    <property type="match status" value="1"/>
</dbReference>
<evidence type="ECO:0000256" key="2">
    <source>
        <dbReference type="ARBA" id="ARBA00023002"/>
    </source>
</evidence>
<dbReference type="GO" id="GO:0016020">
    <property type="term" value="C:membrane"/>
    <property type="evidence" value="ECO:0007669"/>
    <property type="project" value="TreeGrafter"/>
</dbReference>
<dbReference type="InterPro" id="IPR020904">
    <property type="entry name" value="Sc_DH/Rdtase_CS"/>
</dbReference>
<proteinExistence type="inferred from homology"/>
<name>A0A8J2NWG6_9HEXA</name>
<evidence type="ECO:0000313" key="6">
    <source>
        <dbReference type="Proteomes" id="UP000708208"/>
    </source>
</evidence>
<evidence type="ECO:0000259" key="4">
    <source>
        <dbReference type="SMART" id="SM00822"/>
    </source>
</evidence>
<evidence type="ECO:0000256" key="1">
    <source>
        <dbReference type="ARBA" id="ARBA00006484"/>
    </source>
</evidence>
<dbReference type="PROSITE" id="PS00061">
    <property type="entry name" value="ADH_SHORT"/>
    <property type="match status" value="1"/>
</dbReference>
<dbReference type="AlphaFoldDB" id="A0A8J2NWG6"/>
<dbReference type="OrthoDB" id="5307821at2759"/>
<dbReference type="InterPro" id="IPR002347">
    <property type="entry name" value="SDR_fam"/>
</dbReference>
<dbReference type="EMBL" id="CAJVCH010174345">
    <property type="protein sequence ID" value="CAG7729168.1"/>
    <property type="molecule type" value="Genomic_DNA"/>
</dbReference>
<dbReference type="InterPro" id="IPR057326">
    <property type="entry name" value="KR_dom"/>
</dbReference>
<dbReference type="PANTHER" id="PTHR44196:SF1">
    <property type="entry name" value="DEHYDROGENASE_REDUCTASE SDR FAMILY MEMBER 7B"/>
    <property type="match status" value="1"/>
</dbReference>
<reference evidence="5" key="1">
    <citation type="submission" date="2021-06" db="EMBL/GenBank/DDBJ databases">
        <authorList>
            <person name="Hodson N. C."/>
            <person name="Mongue J. A."/>
            <person name="Jaron S. K."/>
        </authorList>
    </citation>
    <scope>NUCLEOTIDE SEQUENCE</scope>
</reference>
<keyword evidence="2" id="KW-0560">Oxidoreductase</keyword>
<comment type="caution">
    <text evidence="5">The sequence shown here is derived from an EMBL/GenBank/DDBJ whole genome shotgun (WGS) entry which is preliminary data.</text>
</comment>
<comment type="similarity">
    <text evidence="1">Belongs to the short-chain dehydrogenases/reductases (SDR) family.</text>
</comment>
<evidence type="ECO:0000313" key="5">
    <source>
        <dbReference type="EMBL" id="CAG7729168.1"/>
    </source>
</evidence>
<dbReference type="GO" id="GO:0016491">
    <property type="term" value="F:oxidoreductase activity"/>
    <property type="evidence" value="ECO:0007669"/>
    <property type="project" value="UniProtKB-KW"/>
</dbReference>
<feature type="domain" description="Ketoreductase" evidence="4">
    <location>
        <begin position="79"/>
        <end position="268"/>
    </location>
</feature>
<keyword evidence="6" id="KW-1185">Reference proteome</keyword>
<accession>A0A8J2NWG6</accession>
<sequence length="345" mass="38123">MFNIFWGEVICGWFPKSMGPEFNGIITTQFQALEDYLRQIRTILSYLLLPVSIPLLFLQETLAHVKEVTGINRRSLEGKVVLITGASSGIGESLAKLFYGAGCRLILASRRKDELERVKNGLVRSRTSGVVHVPAVLELDLGSLDSIPAKCRSAVEIYGHVDILVNNAGISNRGTVLDTTMEVHQKIMNINYFGTLSITREIARGMVEKNSGNIVFVSSIQGKIALPFRSAYSASKHAMQALADSIRAELSSSDVNVTIVHPGYVKTNLSINALTGSGERHNQMDASTENGYTPEYVAEQIYKAVRNGSKEVLICSLLPRIAIMLRLLCPRVYFFLMAWRAKKVQ</sequence>
<dbReference type="SMART" id="SM00822">
    <property type="entry name" value="PKS_KR"/>
    <property type="match status" value="1"/>
</dbReference>